<dbReference type="RefSeq" id="WP_015903796.1">
    <property type="nucleotide sequence ID" value="NC_012108.1"/>
</dbReference>
<dbReference type="Proteomes" id="UP000000442">
    <property type="component" value="Chromosome"/>
</dbReference>
<keyword evidence="2" id="KW-1185">Reference proteome</keyword>
<dbReference type="KEGG" id="dat:HRM2_19090"/>
<dbReference type="AlphaFoldDB" id="C0QBZ8"/>
<dbReference type="HOGENOM" id="CLU_1452246_0_0_7"/>
<protein>
    <submittedName>
        <fullName evidence="1">Uncharacterized protein</fullName>
    </submittedName>
</protein>
<organism evidence="1 2">
    <name type="scientific">Desulforapulum autotrophicum (strain ATCC 43914 / DSM 3382 / VKM B-1955 / HRM2)</name>
    <name type="common">Desulfobacterium autotrophicum</name>
    <dbReference type="NCBI Taxonomy" id="177437"/>
    <lineage>
        <taxon>Bacteria</taxon>
        <taxon>Pseudomonadati</taxon>
        <taxon>Thermodesulfobacteriota</taxon>
        <taxon>Desulfobacteria</taxon>
        <taxon>Desulfobacterales</taxon>
        <taxon>Desulfobacteraceae</taxon>
        <taxon>Desulforapulum</taxon>
    </lineage>
</organism>
<evidence type="ECO:0000313" key="1">
    <source>
        <dbReference type="EMBL" id="ACN15010.1"/>
    </source>
</evidence>
<name>C0QBZ8_DESAH</name>
<gene>
    <name evidence="1" type="ordered locus">HRM2_19090</name>
</gene>
<sequence length="186" mass="21557">MRDFKVFESVRCDFCGEEAMEFDNGIAGRCESCGYDWGDWDYYKDDEEEHEINELGLTSETFSEMVDELDLSLTQISKEAYLHSGDYWMGVERKLLTPELVLSDKIGRTKPLEIQSSFYACHTSAFDFLQRIDFFLFAKNQSKPEVKWSYLISISDVELVTKFYPAIFFGTIKQATKIFAEIEAAK</sequence>
<proteinExistence type="predicted"/>
<accession>C0QBZ8</accession>
<reference evidence="1 2" key="1">
    <citation type="journal article" date="2009" name="Environ. Microbiol.">
        <title>Genome sequence of Desulfobacterium autotrophicum HRM2, a marine sulfate reducer oxidizing organic carbon completely to carbon dioxide.</title>
        <authorList>
            <person name="Strittmatter A.W."/>
            <person name="Liesegang H."/>
            <person name="Rabus R."/>
            <person name="Decker I."/>
            <person name="Amann J."/>
            <person name="Andres S."/>
            <person name="Henne A."/>
            <person name="Fricke W.F."/>
            <person name="Martinez-Arias R."/>
            <person name="Bartels D."/>
            <person name="Goesmann A."/>
            <person name="Krause L."/>
            <person name="Puehler A."/>
            <person name="Klenk H.P."/>
            <person name="Richter M."/>
            <person name="Schuler M."/>
            <person name="Gloeckner F.O."/>
            <person name="Meyerdierks A."/>
            <person name="Gottschalk G."/>
            <person name="Amann R."/>
        </authorList>
    </citation>
    <scope>NUCLEOTIDE SEQUENCE [LARGE SCALE GENOMIC DNA]</scope>
    <source>
        <strain evidence="2">ATCC 43914 / DSM 3382 / HRM2</strain>
    </source>
</reference>
<evidence type="ECO:0000313" key="2">
    <source>
        <dbReference type="Proteomes" id="UP000000442"/>
    </source>
</evidence>
<dbReference type="EMBL" id="CP001087">
    <property type="protein sequence ID" value="ACN15010.1"/>
    <property type="molecule type" value="Genomic_DNA"/>
</dbReference>